<keyword evidence="2" id="KW-1133">Transmembrane helix</keyword>
<evidence type="ECO:0000256" key="2">
    <source>
        <dbReference type="SAM" id="Phobius"/>
    </source>
</evidence>
<feature type="transmembrane region" description="Helical" evidence="2">
    <location>
        <begin position="42"/>
        <end position="62"/>
    </location>
</feature>
<sequence>MWARNCKNCGASSFNHEKGKMICTYCGTEYKEDVKPRSRKNIWLSILALTFVAILILSYLIARPNFAKVTKQTISSSMRTKINYGVVNGSVNSPQFAHEHINSLKGWTLVKYQNIHLAEQHINQASAYPTYTNGDLYTNVEKIIGSKPTKLEESRTQGTDIQVTATWDSGATLKDGTVSIMLIYDKATGQITTKILTGQVYGN</sequence>
<evidence type="ECO:0000313" key="4">
    <source>
        <dbReference type="Proteomes" id="UP000315128"/>
    </source>
</evidence>
<accession>A0A514Z7X8</accession>
<dbReference type="OrthoDB" id="2184209at2"/>
<protein>
    <submittedName>
        <fullName evidence="3">Uncharacterized protein</fullName>
    </submittedName>
</protein>
<evidence type="ECO:0000313" key="3">
    <source>
        <dbReference type="EMBL" id="QDK70696.1"/>
    </source>
</evidence>
<evidence type="ECO:0000256" key="1">
    <source>
        <dbReference type="ARBA" id="ARBA00022729"/>
    </source>
</evidence>
<dbReference type="Proteomes" id="UP000315128">
    <property type="component" value="Chromosome"/>
</dbReference>
<dbReference type="AlphaFoldDB" id="A0A514Z7X8"/>
<gene>
    <name evidence="3" type="ORF">FLP15_05445</name>
</gene>
<reference evidence="3 4" key="1">
    <citation type="submission" date="2019-07" db="EMBL/GenBank/DDBJ databases">
        <title>Genome sequencing of KACC 19320.</title>
        <authorList>
            <person name="Heo J."/>
            <person name="Kim S.-J."/>
            <person name="Kim J.-S."/>
            <person name="Hong S.-B."/>
            <person name="Kwon S.-W."/>
        </authorList>
    </citation>
    <scope>NUCLEOTIDE SEQUENCE [LARGE SCALE GENOMIC DNA]</scope>
    <source>
        <strain evidence="3 4">KACC 19320</strain>
    </source>
</reference>
<proteinExistence type="predicted"/>
<keyword evidence="2" id="KW-0812">Transmembrane</keyword>
<organism evidence="3 4">
    <name type="scientific">Lactococcus protaetiae</name>
    <dbReference type="NCBI Taxonomy" id="2592653"/>
    <lineage>
        <taxon>Bacteria</taxon>
        <taxon>Bacillati</taxon>
        <taxon>Bacillota</taxon>
        <taxon>Bacilli</taxon>
        <taxon>Lactobacillales</taxon>
        <taxon>Streptococcaceae</taxon>
        <taxon>Lactococcus</taxon>
    </lineage>
</organism>
<keyword evidence="2" id="KW-0472">Membrane</keyword>
<dbReference type="InterPro" id="IPR037873">
    <property type="entry name" value="BamE-like"/>
</dbReference>
<dbReference type="EMBL" id="CP041356">
    <property type="protein sequence ID" value="QDK70696.1"/>
    <property type="molecule type" value="Genomic_DNA"/>
</dbReference>
<dbReference type="RefSeq" id="WP_142766285.1">
    <property type="nucleotide sequence ID" value="NZ_CP041356.1"/>
</dbReference>
<keyword evidence="1" id="KW-0732">Signal</keyword>
<keyword evidence="4" id="KW-1185">Reference proteome</keyword>
<name>A0A514Z7X8_9LACT</name>
<dbReference type="KEGG" id="lack:FLP15_05445"/>
<dbReference type="Gene3D" id="3.30.1450.10">
    <property type="match status" value="1"/>
</dbReference>